<evidence type="ECO:0000313" key="2">
    <source>
        <dbReference type="EMBL" id="EZH72348.1"/>
    </source>
</evidence>
<dbReference type="CDD" id="cd00038">
    <property type="entry name" value="CAP_ED"/>
    <property type="match status" value="1"/>
</dbReference>
<name>A0A023BRB4_9FLAO</name>
<proteinExistence type="predicted"/>
<dbReference type="Pfam" id="PF00027">
    <property type="entry name" value="cNMP_binding"/>
    <property type="match status" value="1"/>
</dbReference>
<dbReference type="EMBL" id="AQRA01000008">
    <property type="protein sequence ID" value="EZH72348.1"/>
    <property type="molecule type" value="Genomic_DNA"/>
</dbReference>
<dbReference type="STRING" id="1317122.ATO12_23125"/>
<dbReference type="InterPro" id="IPR018490">
    <property type="entry name" value="cNMP-bd_dom_sf"/>
</dbReference>
<sequence>MNKIENYCEFIKDVFNRYYPIEENSLSQLYAIAKVRQLQKGELLLNVGQTSKHIYILNQGVIVSFFISNEGNQYHKNIFLEGDFVGSTVSALKHESSHFGLEVIEDTTIISFDYKKYRKLIENHSDLKNFYIAYLEKNWIINKEKREIEIVMKDASERYLDFIRFQPNIEKRVPLHYIASHLGITPTQLSRIRKKIKKKFPNQHM</sequence>
<dbReference type="Proteomes" id="UP000023541">
    <property type="component" value="Unassembled WGS sequence"/>
</dbReference>
<dbReference type="PROSITE" id="PS50042">
    <property type="entry name" value="CNMP_BINDING_3"/>
    <property type="match status" value="1"/>
</dbReference>
<accession>A0A023BRB4</accession>
<reference evidence="2 3" key="1">
    <citation type="submission" date="2014-04" db="EMBL/GenBank/DDBJ databases">
        <title>Aquimarina sp. 22II-S11-z7 Genome Sequencing.</title>
        <authorList>
            <person name="Lai Q."/>
        </authorList>
    </citation>
    <scope>NUCLEOTIDE SEQUENCE [LARGE SCALE GENOMIC DNA]</scope>
    <source>
        <strain evidence="2 3">22II-S11-z7</strain>
    </source>
</reference>
<dbReference type="InterPro" id="IPR000595">
    <property type="entry name" value="cNMP-bd_dom"/>
</dbReference>
<keyword evidence="3" id="KW-1185">Reference proteome</keyword>
<gene>
    <name evidence="2" type="ORF">ATO12_23125</name>
</gene>
<dbReference type="eggNOG" id="COG0664">
    <property type="taxonomic scope" value="Bacteria"/>
</dbReference>
<feature type="domain" description="Cyclic nucleotide-binding" evidence="1">
    <location>
        <begin position="17"/>
        <end position="138"/>
    </location>
</feature>
<dbReference type="Gene3D" id="2.60.120.10">
    <property type="entry name" value="Jelly Rolls"/>
    <property type="match status" value="1"/>
</dbReference>
<evidence type="ECO:0000259" key="1">
    <source>
        <dbReference type="PROSITE" id="PS50042"/>
    </source>
</evidence>
<dbReference type="AlphaFoldDB" id="A0A023BRB4"/>
<dbReference type="OrthoDB" id="663011at2"/>
<dbReference type="RefSeq" id="WP_034244827.1">
    <property type="nucleotide sequence ID" value="NZ_AQRA01000008.1"/>
</dbReference>
<dbReference type="SUPFAM" id="SSF51206">
    <property type="entry name" value="cAMP-binding domain-like"/>
    <property type="match status" value="1"/>
</dbReference>
<organism evidence="2 3">
    <name type="scientific">Aquimarina atlantica</name>
    <dbReference type="NCBI Taxonomy" id="1317122"/>
    <lineage>
        <taxon>Bacteria</taxon>
        <taxon>Pseudomonadati</taxon>
        <taxon>Bacteroidota</taxon>
        <taxon>Flavobacteriia</taxon>
        <taxon>Flavobacteriales</taxon>
        <taxon>Flavobacteriaceae</taxon>
        <taxon>Aquimarina</taxon>
    </lineage>
</organism>
<comment type="caution">
    <text evidence="2">The sequence shown here is derived from an EMBL/GenBank/DDBJ whole genome shotgun (WGS) entry which is preliminary data.</text>
</comment>
<evidence type="ECO:0000313" key="3">
    <source>
        <dbReference type="Proteomes" id="UP000023541"/>
    </source>
</evidence>
<dbReference type="InterPro" id="IPR014710">
    <property type="entry name" value="RmlC-like_jellyroll"/>
</dbReference>
<protein>
    <submittedName>
        <fullName evidence="2">Cyclic nucleotide-binding protein</fullName>
    </submittedName>
</protein>